<dbReference type="EMBL" id="CP050124">
    <property type="protein sequence ID" value="QIP42903.1"/>
    <property type="molecule type" value="Genomic_DNA"/>
</dbReference>
<organism evidence="5 6">
    <name type="scientific">Rhodococcus erythropolis</name>
    <name type="common">Arthrobacter picolinophilus</name>
    <dbReference type="NCBI Taxonomy" id="1833"/>
    <lineage>
        <taxon>Bacteria</taxon>
        <taxon>Bacillati</taxon>
        <taxon>Actinomycetota</taxon>
        <taxon>Actinomycetes</taxon>
        <taxon>Mycobacteriales</taxon>
        <taxon>Nocardiaceae</taxon>
        <taxon>Rhodococcus</taxon>
        <taxon>Rhodococcus erythropolis group</taxon>
    </lineage>
</organism>
<dbReference type="InterPro" id="IPR018060">
    <property type="entry name" value="HTH_AraC"/>
</dbReference>
<name>A0A6G9D0T3_RHOER</name>
<evidence type="ECO:0000256" key="2">
    <source>
        <dbReference type="ARBA" id="ARBA00023125"/>
    </source>
</evidence>
<keyword evidence="3" id="KW-0804">Transcription</keyword>
<dbReference type="InterPro" id="IPR009057">
    <property type="entry name" value="Homeodomain-like_sf"/>
</dbReference>
<dbReference type="AlphaFoldDB" id="A0A6G9D0T3"/>
<sequence>MHLSPRTVQRHFGDGDLTLSALIRRERLIRVRRDLTDVSLRGHSISILAARWCFHDAPAFSRAFKAEFGAAPSEVRNSPDPNARERH</sequence>
<evidence type="ECO:0000313" key="5">
    <source>
        <dbReference type="EMBL" id="QIP42903.1"/>
    </source>
</evidence>
<keyword evidence="2" id="KW-0238">DNA-binding</keyword>
<feature type="domain" description="HTH araC/xylS-type" evidence="4">
    <location>
        <begin position="1"/>
        <end position="78"/>
    </location>
</feature>
<dbReference type="PROSITE" id="PS01124">
    <property type="entry name" value="HTH_ARAC_FAMILY_2"/>
    <property type="match status" value="1"/>
</dbReference>
<dbReference type="PANTHER" id="PTHR47894:SF4">
    <property type="entry name" value="HTH-TYPE TRANSCRIPTIONAL REGULATOR GADX"/>
    <property type="match status" value="1"/>
</dbReference>
<proteinExistence type="predicted"/>
<dbReference type="SUPFAM" id="SSF46689">
    <property type="entry name" value="Homeodomain-like"/>
    <property type="match status" value="1"/>
</dbReference>
<keyword evidence="1" id="KW-0805">Transcription regulation</keyword>
<dbReference type="GO" id="GO:0000976">
    <property type="term" value="F:transcription cis-regulatory region binding"/>
    <property type="evidence" value="ECO:0007669"/>
    <property type="project" value="TreeGrafter"/>
</dbReference>
<dbReference type="Proteomes" id="UP000502345">
    <property type="component" value="Chromosome"/>
</dbReference>
<dbReference type="PANTHER" id="PTHR47894">
    <property type="entry name" value="HTH-TYPE TRANSCRIPTIONAL REGULATOR GADX"/>
    <property type="match status" value="1"/>
</dbReference>
<evidence type="ECO:0000313" key="6">
    <source>
        <dbReference type="Proteomes" id="UP000502345"/>
    </source>
</evidence>
<protein>
    <recommendedName>
        <fullName evidence="4">HTH araC/xylS-type domain-containing protein</fullName>
    </recommendedName>
</protein>
<gene>
    <name evidence="5" type="ORF">G9444_5660</name>
</gene>
<evidence type="ECO:0000256" key="3">
    <source>
        <dbReference type="ARBA" id="ARBA00023163"/>
    </source>
</evidence>
<dbReference type="GO" id="GO:0005829">
    <property type="term" value="C:cytosol"/>
    <property type="evidence" value="ECO:0007669"/>
    <property type="project" value="TreeGrafter"/>
</dbReference>
<dbReference type="SMART" id="SM00342">
    <property type="entry name" value="HTH_ARAC"/>
    <property type="match status" value="1"/>
</dbReference>
<accession>A0A6G9D0T3</accession>
<evidence type="ECO:0000259" key="4">
    <source>
        <dbReference type="PROSITE" id="PS01124"/>
    </source>
</evidence>
<dbReference type="GO" id="GO:0003700">
    <property type="term" value="F:DNA-binding transcription factor activity"/>
    <property type="evidence" value="ECO:0007669"/>
    <property type="project" value="InterPro"/>
</dbReference>
<evidence type="ECO:0000256" key="1">
    <source>
        <dbReference type="ARBA" id="ARBA00023015"/>
    </source>
</evidence>
<dbReference type="Pfam" id="PF12833">
    <property type="entry name" value="HTH_18"/>
    <property type="match status" value="1"/>
</dbReference>
<reference evidence="5 6" key="1">
    <citation type="submission" date="2020-03" db="EMBL/GenBank/DDBJ databases">
        <title>Screen low temperature-resistant strains for efficient degradation of petroleum hydrocarbons under the low temperature.</title>
        <authorList>
            <person name="Wang Y."/>
            <person name="Chen J."/>
        </authorList>
    </citation>
    <scope>NUCLEOTIDE SEQUENCE [LARGE SCALE GENOMIC DNA]</scope>
    <source>
        <strain evidence="5 6">KB1</strain>
    </source>
</reference>
<dbReference type="Gene3D" id="1.10.10.60">
    <property type="entry name" value="Homeodomain-like"/>
    <property type="match status" value="1"/>
</dbReference>